<protein>
    <recommendedName>
        <fullName evidence="1">Glyoxalase/fosfomycin resistance/dioxygenase domain-containing protein</fullName>
    </recommendedName>
</protein>
<accession>A0A0G0N0M2</accession>
<dbReference type="InterPro" id="IPR029068">
    <property type="entry name" value="Glyas_Bleomycin-R_OHBP_Dase"/>
</dbReference>
<reference evidence="2 3" key="1">
    <citation type="journal article" date="2015" name="Nature">
        <title>rRNA introns, odd ribosomes, and small enigmatic genomes across a large radiation of phyla.</title>
        <authorList>
            <person name="Brown C.T."/>
            <person name="Hug L.A."/>
            <person name="Thomas B.C."/>
            <person name="Sharon I."/>
            <person name="Castelle C.J."/>
            <person name="Singh A."/>
            <person name="Wilkins M.J."/>
            <person name="Williams K.H."/>
            <person name="Banfield J.F."/>
        </authorList>
    </citation>
    <scope>NUCLEOTIDE SEQUENCE [LARGE SCALE GENOMIC DNA]</scope>
</reference>
<dbReference type="InterPro" id="IPR004360">
    <property type="entry name" value="Glyas_Fos-R_dOase_dom"/>
</dbReference>
<comment type="caution">
    <text evidence="2">The sequence shown here is derived from an EMBL/GenBank/DDBJ whole genome shotgun (WGS) entry which is preliminary data.</text>
</comment>
<name>A0A0G0N0M2_9BACT</name>
<evidence type="ECO:0000313" key="3">
    <source>
        <dbReference type="Proteomes" id="UP000034799"/>
    </source>
</evidence>
<evidence type="ECO:0000259" key="1">
    <source>
        <dbReference type="Pfam" id="PF00903"/>
    </source>
</evidence>
<feature type="domain" description="Glyoxalase/fosfomycin resistance/dioxygenase" evidence="1">
    <location>
        <begin position="8"/>
        <end position="89"/>
    </location>
</feature>
<proteinExistence type="predicted"/>
<evidence type="ECO:0000313" key="2">
    <source>
        <dbReference type="EMBL" id="KKR06386.1"/>
    </source>
</evidence>
<organism evidence="2 3">
    <name type="scientific">candidate division WS6 bacterium GW2011_GWF2_39_15</name>
    <dbReference type="NCBI Taxonomy" id="1619100"/>
    <lineage>
        <taxon>Bacteria</taxon>
        <taxon>Candidatus Dojkabacteria</taxon>
    </lineage>
</organism>
<gene>
    <name evidence="2" type="ORF">UT34_C0001G0426</name>
</gene>
<dbReference type="Pfam" id="PF00903">
    <property type="entry name" value="Glyoxalase"/>
    <property type="match status" value="1"/>
</dbReference>
<dbReference type="AlphaFoldDB" id="A0A0G0N0M2"/>
<dbReference type="EMBL" id="LBWK01000001">
    <property type="protein sequence ID" value="KKR06386.1"/>
    <property type="molecule type" value="Genomic_DNA"/>
</dbReference>
<dbReference type="Proteomes" id="UP000034799">
    <property type="component" value="Unassembled WGS sequence"/>
</dbReference>
<dbReference type="SUPFAM" id="SSF54593">
    <property type="entry name" value="Glyoxalase/Bleomycin resistance protein/Dihydroxybiphenyl dioxygenase"/>
    <property type="match status" value="1"/>
</dbReference>
<sequence length="129" mass="15079">MNTALFQFDHMAFVLSRSNLDLAVSFFKEVIDAPLTRAEDFQKEGWGLRFNNLGSHQVSIQQNWETEADQIKPHIGFKVSDLIQAFKTINEWCDRYNQPHPSIVWMSEHKDKMIISLAFLPYNIEMMLS</sequence>
<dbReference type="Gene3D" id="3.10.180.10">
    <property type="entry name" value="2,3-Dihydroxybiphenyl 1,2-Dioxygenase, domain 1"/>
    <property type="match status" value="1"/>
</dbReference>